<dbReference type="OrthoDB" id="114489at2"/>
<name>A0A316J535_9HYPH</name>
<organism evidence="1 2">
    <name type="scientific">Falsochrobactrum shanghaiense</name>
    <dbReference type="NCBI Taxonomy" id="2201899"/>
    <lineage>
        <taxon>Bacteria</taxon>
        <taxon>Pseudomonadati</taxon>
        <taxon>Pseudomonadota</taxon>
        <taxon>Alphaproteobacteria</taxon>
        <taxon>Hyphomicrobiales</taxon>
        <taxon>Brucellaceae</taxon>
        <taxon>Falsochrobactrum</taxon>
    </lineage>
</organism>
<dbReference type="AlphaFoldDB" id="A0A316J535"/>
<dbReference type="InterPro" id="IPR014942">
    <property type="entry name" value="AbiEii"/>
</dbReference>
<dbReference type="RefSeq" id="WP_109708108.1">
    <property type="nucleotide sequence ID" value="NZ_QGDB01000017.1"/>
</dbReference>
<evidence type="ECO:0000313" key="2">
    <source>
        <dbReference type="Proteomes" id="UP000245865"/>
    </source>
</evidence>
<dbReference type="Pfam" id="PF08843">
    <property type="entry name" value="AbiEii"/>
    <property type="match status" value="1"/>
</dbReference>
<evidence type="ECO:0000313" key="1">
    <source>
        <dbReference type="EMBL" id="PWL16278.1"/>
    </source>
</evidence>
<reference evidence="1 2" key="1">
    <citation type="submission" date="2018-05" db="EMBL/GenBank/DDBJ databases">
        <title>Comparative genomic sequence analysis between strain HN4 and CCM 8460T (Falsochrobactrum ovis) will provide more evidence to prove that HN4 is a new species of Falsochrobactrum.</title>
        <authorList>
            <person name="Lyu W."/>
            <person name="Sun L."/>
            <person name="Yao L."/>
        </authorList>
    </citation>
    <scope>NUCLEOTIDE SEQUENCE [LARGE SCALE GENOMIC DNA]</scope>
    <source>
        <strain evidence="1 2">HN4</strain>
    </source>
</reference>
<keyword evidence="2" id="KW-1185">Reference proteome</keyword>
<proteinExistence type="predicted"/>
<evidence type="ECO:0008006" key="3">
    <source>
        <dbReference type="Google" id="ProtNLM"/>
    </source>
</evidence>
<gene>
    <name evidence="1" type="ORF">DKP76_18405</name>
</gene>
<dbReference type="EMBL" id="QGDB01000017">
    <property type="protein sequence ID" value="PWL16278.1"/>
    <property type="molecule type" value="Genomic_DNA"/>
</dbReference>
<comment type="caution">
    <text evidence="1">The sequence shown here is derived from an EMBL/GenBank/DDBJ whole genome shotgun (WGS) entry which is preliminary data.</text>
</comment>
<protein>
    <recommendedName>
        <fullName evidence="3">Nucleotidyl transferase AbiEii/AbiGii toxin family protein</fullName>
    </recommendedName>
</protein>
<accession>A0A316J535</accession>
<dbReference type="Proteomes" id="UP000245865">
    <property type="component" value="Unassembled WGS sequence"/>
</dbReference>
<sequence>MTEIREQLLEMLKAVATALGDDLRNRLVFVGGCTTALFITDPVTLEDVRSTDDIDLIVDLAGLHEWAMLLEDLRTKGFVEAADDDVICRMRLGRLKVDFMPDDEAILGFSNRWYATGIETAQPHILDAGIDIKVLTPPIFVATKLEAFLGRGNNDLYSSRDAEDLLLMVDGREELLAEISAASVDVRQFTAEGFRALLANSDFDDFLEGNLRKQPGRSAIVKARYVAISQCDGKNAG</sequence>